<protein>
    <submittedName>
        <fullName evidence="5">Molybdenum ABC transporter ATP-binding protein</fullName>
    </submittedName>
</protein>
<dbReference type="InterPro" id="IPR027417">
    <property type="entry name" value="P-loop_NTPase"/>
</dbReference>
<keyword evidence="6" id="KW-1185">Reference proteome</keyword>
<dbReference type="InterPro" id="IPR050093">
    <property type="entry name" value="ABC_SmlMolc_Importer"/>
</dbReference>
<reference evidence="5 6" key="1">
    <citation type="submission" date="2018-04" db="EMBL/GenBank/DDBJ databases">
        <title>Novel Campyloabacter and Helicobacter Species and Strains.</title>
        <authorList>
            <person name="Mannion A.J."/>
            <person name="Shen Z."/>
            <person name="Fox J.G."/>
        </authorList>
    </citation>
    <scope>NUCLEOTIDE SEQUENCE [LARGE SCALE GENOMIC DNA]</scope>
    <source>
        <strain evidence="5 6">MIT 04-9366</strain>
    </source>
</reference>
<name>A0A3D8J3Q4_9HELI</name>
<dbReference type="Pfam" id="PF00005">
    <property type="entry name" value="ABC_tran"/>
    <property type="match status" value="1"/>
</dbReference>
<keyword evidence="2" id="KW-0547">Nucleotide-binding</keyword>
<evidence type="ECO:0000256" key="2">
    <source>
        <dbReference type="ARBA" id="ARBA00022741"/>
    </source>
</evidence>
<evidence type="ECO:0000259" key="4">
    <source>
        <dbReference type="PROSITE" id="PS50893"/>
    </source>
</evidence>
<accession>A0A3D8J3Q4</accession>
<evidence type="ECO:0000313" key="6">
    <source>
        <dbReference type="Proteomes" id="UP000257045"/>
    </source>
</evidence>
<dbReference type="InterPro" id="IPR017871">
    <property type="entry name" value="ABC_transporter-like_CS"/>
</dbReference>
<dbReference type="InterPro" id="IPR003593">
    <property type="entry name" value="AAA+_ATPase"/>
</dbReference>
<dbReference type="PROSITE" id="PS00211">
    <property type="entry name" value="ABC_TRANSPORTER_1"/>
    <property type="match status" value="1"/>
</dbReference>
<dbReference type="Proteomes" id="UP000257045">
    <property type="component" value="Unassembled WGS sequence"/>
</dbReference>
<proteinExistence type="predicted"/>
<dbReference type="GO" id="GO:0005524">
    <property type="term" value="F:ATP binding"/>
    <property type="evidence" value="ECO:0007669"/>
    <property type="project" value="UniProtKB-KW"/>
</dbReference>
<dbReference type="PANTHER" id="PTHR42781:SF4">
    <property type="entry name" value="SPERMIDINE_PUTRESCINE IMPORT ATP-BINDING PROTEIN POTA"/>
    <property type="match status" value="1"/>
</dbReference>
<dbReference type="PROSITE" id="PS50893">
    <property type="entry name" value="ABC_TRANSPORTER_2"/>
    <property type="match status" value="1"/>
</dbReference>
<dbReference type="OrthoDB" id="9814623at2"/>
<dbReference type="PANTHER" id="PTHR42781">
    <property type="entry name" value="SPERMIDINE/PUTRESCINE IMPORT ATP-BINDING PROTEIN POTA"/>
    <property type="match status" value="1"/>
</dbReference>
<organism evidence="5 6">
    <name type="scientific">Helicobacter brantae</name>
    <dbReference type="NCBI Taxonomy" id="375927"/>
    <lineage>
        <taxon>Bacteria</taxon>
        <taxon>Pseudomonadati</taxon>
        <taxon>Campylobacterota</taxon>
        <taxon>Epsilonproteobacteria</taxon>
        <taxon>Campylobacterales</taxon>
        <taxon>Helicobacteraceae</taxon>
        <taxon>Helicobacter</taxon>
    </lineage>
</organism>
<evidence type="ECO:0000256" key="3">
    <source>
        <dbReference type="ARBA" id="ARBA00022840"/>
    </source>
</evidence>
<dbReference type="SMART" id="SM00382">
    <property type="entry name" value="AAA"/>
    <property type="match status" value="1"/>
</dbReference>
<dbReference type="InterPro" id="IPR003439">
    <property type="entry name" value="ABC_transporter-like_ATP-bd"/>
</dbReference>
<sequence length="284" mass="30935">MIELDFCKSLNGANGEFVLEVRENIALGSRVAFFGKSGVGKSTILKVLAGLEEIESGRVVVGGEVWSERGFSLPPQRRGVGFVFQDYSLFPNLSVFENIAYGKGASKERVERLIEIMELGALCEFKPSKLSGGQSQRVAIARALASSPKILLLDEPFSALDSGIKNKLLNEVLGLQKELGFTLILVSHDIGEVYRLSEEVLLMNEGKVISRSSPKGAFGKNNIQLIAQVLEIKKNDLVCEVCVLVGGEVLSFVAHSDELEGIEVGESVEVVLKSFSPMIRKIFE</sequence>
<dbReference type="RefSeq" id="WP_115568683.1">
    <property type="nucleotide sequence ID" value="NZ_NXLV01000001.1"/>
</dbReference>
<dbReference type="Gene3D" id="3.40.50.300">
    <property type="entry name" value="P-loop containing nucleotide triphosphate hydrolases"/>
    <property type="match status" value="1"/>
</dbReference>
<keyword evidence="3 5" id="KW-0067">ATP-binding</keyword>
<evidence type="ECO:0000313" key="5">
    <source>
        <dbReference type="EMBL" id="RDU72053.1"/>
    </source>
</evidence>
<feature type="domain" description="ABC transporter" evidence="4">
    <location>
        <begin position="1"/>
        <end position="230"/>
    </location>
</feature>
<dbReference type="EMBL" id="NXLV01000001">
    <property type="protein sequence ID" value="RDU72053.1"/>
    <property type="molecule type" value="Genomic_DNA"/>
</dbReference>
<evidence type="ECO:0000256" key="1">
    <source>
        <dbReference type="ARBA" id="ARBA00022448"/>
    </source>
</evidence>
<dbReference type="AlphaFoldDB" id="A0A3D8J3Q4"/>
<gene>
    <name evidence="5" type="ORF">CQA58_00130</name>
</gene>
<comment type="caution">
    <text evidence="5">The sequence shown here is derived from an EMBL/GenBank/DDBJ whole genome shotgun (WGS) entry which is preliminary data.</text>
</comment>
<keyword evidence="1" id="KW-0813">Transport</keyword>
<dbReference type="GO" id="GO:0016887">
    <property type="term" value="F:ATP hydrolysis activity"/>
    <property type="evidence" value="ECO:0007669"/>
    <property type="project" value="InterPro"/>
</dbReference>
<dbReference type="SUPFAM" id="SSF52540">
    <property type="entry name" value="P-loop containing nucleoside triphosphate hydrolases"/>
    <property type="match status" value="1"/>
</dbReference>